<sequence length="620" mass="69352">MTQTADENAVVDPRMIMNLELDEKNEGWIAWIRRLSAERNRFWLMFGLCMKLSLISAKTHKVSYCISFFSVFLVVFLCVILVSTMFNLPIIFLRLGEAYNGQNDLVLLPGGELSSWASLNYSIIEQLFPPTDAARSYHSPRITLTGSIVNFANCSGVKDPKDLWYSSSGRLCARGCLGQHCHGDDLSVRVVAINSEREKRMGFGTSWRGPSLAKGEVILSKVVASALSDTQVGDTVVISAAFGTHLRALLEDIPYVRLHAHAIMSFRVVDIIPPDRSKFDVEDFVVVDYDSIASTIAEGLHGGVNGEDVVRFAKRDPKFAASSIHFNLDPRVRTHTYRTTDYSVIRRRVFTWVASIAEPIGYNQIAVDTPIVKFLYGVRFFSLFVGLIVSIIMVSLTFLSVMLIYSLLNLLVECRLYELGIKRMIGFSSANLVFMLLTNAYSFTIPAWLLGLLTGQLIFLGMRTLIYDVIGVELPRFISGQAVGWATFAGLLLPLVGAIFPVVTILSQKLPDALNATRGRNMGVVYKIVREGDTRGLNYIMLCIGLAFFVFGFLLYYFFPVALLRMRLDWLFVIFFGILIGMLAGLVLLAVNFERVLQTAVSYFFSFGNTLLCFRPFKSC</sequence>
<gene>
    <name evidence="8" type="ORF">TraAM80_01698</name>
</gene>
<accession>A0A3R7NZR1</accession>
<feature type="domain" description="ABC3 transporter permease C-terminal" evidence="7">
    <location>
        <begin position="391"/>
        <end position="508"/>
    </location>
</feature>
<dbReference type="PANTHER" id="PTHR32522">
    <property type="match status" value="1"/>
</dbReference>
<organism evidence="8 9">
    <name type="scientific">Trypanosoma rangeli</name>
    <dbReference type="NCBI Taxonomy" id="5698"/>
    <lineage>
        <taxon>Eukaryota</taxon>
        <taxon>Discoba</taxon>
        <taxon>Euglenozoa</taxon>
        <taxon>Kinetoplastea</taxon>
        <taxon>Metakinetoplastina</taxon>
        <taxon>Trypanosomatida</taxon>
        <taxon>Trypanosomatidae</taxon>
        <taxon>Trypanosoma</taxon>
        <taxon>Herpetosoma</taxon>
    </lineage>
</organism>
<evidence type="ECO:0000259" key="7">
    <source>
        <dbReference type="Pfam" id="PF02687"/>
    </source>
</evidence>
<dbReference type="VEuPathDB" id="TriTrypDB:TRSC58_05833"/>
<evidence type="ECO:0000256" key="1">
    <source>
        <dbReference type="ARBA" id="ARBA00004651"/>
    </source>
</evidence>
<feature type="transmembrane region" description="Helical" evidence="6">
    <location>
        <begin position="570"/>
        <end position="590"/>
    </location>
</feature>
<keyword evidence="4 6" id="KW-1133">Transmembrane helix</keyword>
<keyword evidence="9" id="KW-1185">Reference proteome</keyword>
<evidence type="ECO:0000256" key="6">
    <source>
        <dbReference type="SAM" id="Phobius"/>
    </source>
</evidence>
<dbReference type="PANTHER" id="PTHR32522:SF3">
    <property type="entry name" value="ABC3 TRANSPORTER PERMEASE PROTEIN DOMAIN-CONTAINING PROTEIN"/>
    <property type="match status" value="1"/>
</dbReference>
<dbReference type="GeneID" id="40325631"/>
<reference evidence="8 9" key="1">
    <citation type="journal article" date="2018" name="BMC Genomics">
        <title>Genomic comparison of Trypanosoma conorhini and Trypanosoma rangeli to Trypanosoma cruzi strains of high and low virulence.</title>
        <authorList>
            <person name="Bradwell K.R."/>
            <person name="Koparde V.N."/>
            <person name="Matveyev A.V."/>
            <person name="Serrano M.G."/>
            <person name="Alves J.M."/>
            <person name="Parikh H."/>
            <person name="Huang B."/>
            <person name="Lee V."/>
            <person name="Espinosa-Alvarez O."/>
            <person name="Ortiz P.A."/>
            <person name="Costa-Martins A.G."/>
            <person name="Teixeira M.M."/>
            <person name="Buck G.A."/>
        </authorList>
    </citation>
    <scope>NUCLEOTIDE SEQUENCE [LARGE SCALE GENOMIC DNA]</scope>
    <source>
        <strain evidence="8 9">AM80</strain>
    </source>
</reference>
<evidence type="ECO:0000256" key="4">
    <source>
        <dbReference type="ARBA" id="ARBA00022989"/>
    </source>
</evidence>
<dbReference type="AlphaFoldDB" id="A0A3R7NZR1"/>
<evidence type="ECO:0000256" key="5">
    <source>
        <dbReference type="ARBA" id="ARBA00023136"/>
    </source>
</evidence>
<dbReference type="OrthoDB" id="2126250at2759"/>
<evidence type="ECO:0000313" key="8">
    <source>
        <dbReference type="EMBL" id="RNF10338.1"/>
    </source>
</evidence>
<proteinExistence type="predicted"/>
<keyword evidence="5 6" id="KW-0472">Membrane</keyword>
<dbReference type="GO" id="GO:0005886">
    <property type="term" value="C:plasma membrane"/>
    <property type="evidence" value="ECO:0007669"/>
    <property type="project" value="UniProtKB-SubCell"/>
</dbReference>
<comment type="subcellular location">
    <subcellularLocation>
        <location evidence="1">Cell membrane</location>
        <topology evidence="1">Multi-pass membrane protein</topology>
    </subcellularLocation>
</comment>
<evidence type="ECO:0000256" key="2">
    <source>
        <dbReference type="ARBA" id="ARBA00022475"/>
    </source>
</evidence>
<dbReference type="Pfam" id="PF02687">
    <property type="entry name" value="FtsX"/>
    <property type="match status" value="1"/>
</dbReference>
<protein>
    <submittedName>
        <fullName evidence="8">Permease, family protein</fullName>
    </submittedName>
</protein>
<comment type="caution">
    <text evidence="8">The sequence shown here is derived from an EMBL/GenBank/DDBJ whole genome shotgun (WGS) entry which is preliminary data.</text>
</comment>
<feature type="transmembrane region" description="Helical" evidence="6">
    <location>
        <begin position="482"/>
        <end position="506"/>
    </location>
</feature>
<dbReference type="InterPro" id="IPR003838">
    <property type="entry name" value="ABC3_permease_C"/>
</dbReference>
<feature type="transmembrane region" description="Helical" evidence="6">
    <location>
        <begin position="539"/>
        <end position="558"/>
    </location>
</feature>
<keyword evidence="2" id="KW-1003">Cell membrane</keyword>
<dbReference type="RefSeq" id="XP_029241495.1">
    <property type="nucleotide sequence ID" value="XM_029378730.1"/>
</dbReference>
<feature type="transmembrane region" description="Helical" evidence="6">
    <location>
        <begin position="380"/>
        <end position="412"/>
    </location>
</feature>
<dbReference type="OMA" id="EGWIAWI"/>
<evidence type="ECO:0000256" key="3">
    <source>
        <dbReference type="ARBA" id="ARBA00022692"/>
    </source>
</evidence>
<feature type="transmembrane region" description="Helical" evidence="6">
    <location>
        <begin position="64"/>
        <end position="86"/>
    </location>
</feature>
<name>A0A3R7NZR1_TRYRA</name>
<evidence type="ECO:0000313" key="9">
    <source>
        <dbReference type="Proteomes" id="UP000283634"/>
    </source>
</evidence>
<dbReference type="Proteomes" id="UP000283634">
    <property type="component" value="Unassembled WGS sequence"/>
</dbReference>
<keyword evidence="3 6" id="KW-0812">Transmembrane</keyword>
<dbReference type="EMBL" id="MKGL01000033">
    <property type="protein sequence ID" value="RNF10338.1"/>
    <property type="molecule type" value="Genomic_DNA"/>
</dbReference>